<dbReference type="PANTHER" id="PTHR43798">
    <property type="entry name" value="MONOACYLGLYCEROL LIPASE"/>
    <property type="match status" value="1"/>
</dbReference>
<dbReference type="InterPro" id="IPR029058">
    <property type="entry name" value="AB_hydrolase_fold"/>
</dbReference>
<dbReference type="PRINTS" id="PR00111">
    <property type="entry name" value="ABHYDROLASE"/>
</dbReference>
<dbReference type="RefSeq" id="WP_123222133.1">
    <property type="nucleotide sequence ID" value="NZ_RJSF01000019.1"/>
</dbReference>
<organism evidence="2 3">
    <name type="scientific">Nocardioides pocheonensis</name>
    <dbReference type="NCBI Taxonomy" id="661485"/>
    <lineage>
        <taxon>Bacteria</taxon>
        <taxon>Bacillati</taxon>
        <taxon>Actinomycetota</taxon>
        <taxon>Actinomycetes</taxon>
        <taxon>Propionibacteriales</taxon>
        <taxon>Nocardioidaceae</taxon>
        <taxon>Nocardioides</taxon>
    </lineage>
</organism>
<feature type="domain" description="AB hydrolase-1" evidence="1">
    <location>
        <begin position="34"/>
        <end position="262"/>
    </location>
</feature>
<dbReference type="AlphaFoldDB" id="A0A3N0GU20"/>
<dbReference type="Pfam" id="PF00561">
    <property type="entry name" value="Abhydrolase_1"/>
    <property type="match status" value="1"/>
</dbReference>
<dbReference type="GO" id="GO:0016020">
    <property type="term" value="C:membrane"/>
    <property type="evidence" value="ECO:0007669"/>
    <property type="project" value="TreeGrafter"/>
</dbReference>
<keyword evidence="3" id="KW-1185">Reference proteome</keyword>
<dbReference type="GO" id="GO:0016787">
    <property type="term" value="F:hydrolase activity"/>
    <property type="evidence" value="ECO:0007669"/>
    <property type="project" value="UniProtKB-KW"/>
</dbReference>
<protein>
    <submittedName>
        <fullName evidence="2">Alpha/beta hydrolase</fullName>
    </submittedName>
</protein>
<evidence type="ECO:0000313" key="2">
    <source>
        <dbReference type="EMBL" id="RNM15881.1"/>
    </source>
</evidence>
<dbReference type="EMBL" id="RJSF01000019">
    <property type="protein sequence ID" value="RNM15881.1"/>
    <property type="molecule type" value="Genomic_DNA"/>
</dbReference>
<evidence type="ECO:0000259" key="1">
    <source>
        <dbReference type="Pfam" id="PF00561"/>
    </source>
</evidence>
<gene>
    <name evidence="2" type="ORF">EFL26_06830</name>
</gene>
<dbReference type="PANTHER" id="PTHR43798:SF33">
    <property type="entry name" value="HYDROLASE, PUTATIVE (AFU_ORTHOLOGUE AFUA_2G14860)-RELATED"/>
    <property type="match status" value="1"/>
</dbReference>
<reference evidence="2 3" key="1">
    <citation type="submission" date="2018-11" db="EMBL/GenBank/DDBJ databases">
        <authorList>
            <person name="Li F."/>
        </authorList>
    </citation>
    <scope>NUCLEOTIDE SEQUENCE [LARGE SCALE GENOMIC DNA]</scope>
    <source>
        <strain evidence="2 3">Gsoil 818</strain>
    </source>
</reference>
<name>A0A3N0GU20_9ACTN</name>
<proteinExistence type="predicted"/>
<sequence>MTDVTGHDHRLDWRHVEVDGREVAFAATRGEGRPVVFLHGWGLNHRSYRHALGGLARLGMSVYAPSMPGFGGTADLPAEEFSLGGYARWVDRFLTAVEVTEPVVLIGHSFGGGVAIQLAHDVVGRVSQLVLVNSIGGSVWTDRQGRERHMRDRPLWDWGLHLQADTFSLRQLTRIAPVIVADALPNVLRQPRSLWQVGRLARDADLGAELRELRKRRMPVTILWGRHDTVLPQAGLESMRAALGKRAVRTIDGSHSWLLVNPGRFAEELTNILDVG</sequence>
<comment type="caution">
    <text evidence="2">The sequence shown here is derived from an EMBL/GenBank/DDBJ whole genome shotgun (WGS) entry which is preliminary data.</text>
</comment>
<dbReference type="InterPro" id="IPR000073">
    <property type="entry name" value="AB_hydrolase_1"/>
</dbReference>
<dbReference type="InterPro" id="IPR050266">
    <property type="entry name" value="AB_hydrolase_sf"/>
</dbReference>
<dbReference type="OrthoDB" id="9812774at2"/>
<dbReference type="Gene3D" id="3.40.50.1820">
    <property type="entry name" value="alpha/beta hydrolase"/>
    <property type="match status" value="1"/>
</dbReference>
<evidence type="ECO:0000313" key="3">
    <source>
        <dbReference type="Proteomes" id="UP000279994"/>
    </source>
</evidence>
<accession>A0A3N0GU20</accession>
<dbReference type="Proteomes" id="UP000279994">
    <property type="component" value="Unassembled WGS sequence"/>
</dbReference>
<keyword evidence="2" id="KW-0378">Hydrolase</keyword>
<dbReference type="SUPFAM" id="SSF53474">
    <property type="entry name" value="alpha/beta-Hydrolases"/>
    <property type="match status" value="1"/>
</dbReference>